<evidence type="ECO:0000313" key="1">
    <source>
        <dbReference type="EMBL" id="CAD9527162.1"/>
    </source>
</evidence>
<proteinExistence type="predicted"/>
<name>A0A7S2ISN9_9DINO</name>
<dbReference type="EMBL" id="HBGW01018253">
    <property type="protein sequence ID" value="CAD9527162.1"/>
    <property type="molecule type" value="Transcribed_RNA"/>
</dbReference>
<dbReference type="AlphaFoldDB" id="A0A7S2ISN9"/>
<gene>
    <name evidence="1" type="ORF">BRAN1462_LOCUS11473</name>
</gene>
<reference evidence="1" key="1">
    <citation type="submission" date="2021-01" db="EMBL/GenBank/DDBJ databases">
        <authorList>
            <person name="Corre E."/>
            <person name="Pelletier E."/>
            <person name="Niang G."/>
            <person name="Scheremetjew M."/>
            <person name="Finn R."/>
            <person name="Kale V."/>
            <person name="Holt S."/>
            <person name="Cochrane G."/>
            <person name="Meng A."/>
            <person name="Brown T."/>
            <person name="Cohen L."/>
        </authorList>
    </citation>
    <scope>NUCLEOTIDE SEQUENCE</scope>
    <source>
        <strain evidence="1">RCC3387</strain>
    </source>
</reference>
<protein>
    <submittedName>
        <fullName evidence="1">Uncharacterized protein</fullName>
    </submittedName>
</protein>
<sequence length="91" mass="10346">MYFNMLSEVGFLTEEEWAHAKSSPKVALDIAGSWVPRLQVGLRSRDQFKRFLKEQVSKVYQAIPHSFASPTTKGQVDTFVRDTLNQAIDEA</sequence>
<organism evidence="1">
    <name type="scientific">Zooxanthella nutricula</name>
    <dbReference type="NCBI Taxonomy" id="1333877"/>
    <lineage>
        <taxon>Eukaryota</taxon>
        <taxon>Sar</taxon>
        <taxon>Alveolata</taxon>
        <taxon>Dinophyceae</taxon>
        <taxon>Peridiniales</taxon>
        <taxon>Peridiniales incertae sedis</taxon>
        <taxon>Zooxanthella</taxon>
    </lineage>
</organism>
<accession>A0A7S2ISN9</accession>